<dbReference type="OrthoDB" id="9803988at2"/>
<dbReference type="STRING" id="588602.SAMN04487991_3715"/>
<dbReference type="SUPFAM" id="SSF53850">
    <property type="entry name" value="Periplasmic binding protein-like II"/>
    <property type="match status" value="1"/>
</dbReference>
<dbReference type="EMBL" id="FORH01000008">
    <property type="protein sequence ID" value="SFK06020.1"/>
    <property type="molecule type" value="Genomic_DNA"/>
</dbReference>
<comment type="subcellular location">
    <subcellularLocation>
        <location evidence="1">Periplasm</location>
    </subcellularLocation>
</comment>
<evidence type="ECO:0000259" key="6">
    <source>
        <dbReference type="Pfam" id="PF00496"/>
    </source>
</evidence>
<dbReference type="PIRSF" id="PIRSF002741">
    <property type="entry name" value="MppA"/>
    <property type="match status" value="1"/>
</dbReference>
<evidence type="ECO:0000256" key="1">
    <source>
        <dbReference type="ARBA" id="ARBA00004418"/>
    </source>
</evidence>
<evidence type="ECO:0000313" key="8">
    <source>
        <dbReference type="Proteomes" id="UP000199630"/>
    </source>
</evidence>
<dbReference type="Gene3D" id="3.90.76.10">
    <property type="entry name" value="Dipeptide-binding Protein, Domain 1"/>
    <property type="match status" value="1"/>
</dbReference>
<dbReference type="PANTHER" id="PTHR30290:SF9">
    <property type="entry name" value="OLIGOPEPTIDE-BINDING PROTEIN APPA"/>
    <property type="match status" value="1"/>
</dbReference>
<dbReference type="GO" id="GO:0015833">
    <property type="term" value="P:peptide transport"/>
    <property type="evidence" value="ECO:0007669"/>
    <property type="project" value="TreeGrafter"/>
</dbReference>
<protein>
    <submittedName>
        <fullName evidence="7">Peptide/nickel transport system substrate-binding protein</fullName>
    </submittedName>
</protein>
<dbReference type="GO" id="GO:0030288">
    <property type="term" value="C:outer membrane-bounded periplasmic space"/>
    <property type="evidence" value="ECO:0007669"/>
    <property type="project" value="UniProtKB-ARBA"/>
</dbReference>
<name>A0A1I3WF47_9RHOB</name>
<dbReference type="InterPro" id="IPR039424">
    <property type="entry name" value="SBP_5"/>
</dbReference>
<dbReference type="Gene3D" id="3.40.190.10">
    <property type="entry name" value="Periplasmic binding protein-like II"/>
    <property type="match status" value="1"/>
</dbReference>
<evidence type="ECO:0000313" key="7">
    <source>
        <dbReference type="EMBL" id="SFK06020.1"/>
    </source>
</evidence>
<feature type="signal peptide" evidence="5">
    <location>
        <begin position="1"/>
        <end position="36"/>
    </location>
</feature>
<evidence type="ECO:0000256" key="3">
    <source>
        <dbReference type="ARBA" id="ARBA00022448"/>
    </source>
</evidence>
<dbReference type="PANTHER" id="PTHR30290">
    <property type="entry name" value="PERIPLASMIC BINDING COMPONENT OF ABC TRANSPORTER"/>
    <property type="match status" value="1"/>
</dbReference>
<dbReference type="Gene3D" id="3.10.105.10">
    <property type="entry name" value="Dipeptide-binding Protein, Domain 3"/>
    <property type="match status" value="1"/>
</dbReference>
<dbReference type="GO" id="GO:1904680">
    <property type="term" value="F:peptide transmembrane transporter activity"/>
    <property type="evidence" value="ECO:0007669"/>
    <property type="project" value="TreeGrafter"/>
</dbReference>
<dbReference type="AlphaFoldDB" id="A0A1I3WF47"/>
<comment type="similarity">
    <text evidence="2">Belongs to the bacterial solute-binding protein 5 family.</text>
</comment>
<evidence type="ECO:0000256" key="4">
    <source>
        <dbReference type="ARBA" id="ARBA00022729"/>
    </source>
</evidence>
<dbReference type="CDD" id="cd08493">
    <property type="entry name" value="PBP2_DppA_like"/>
    <property type="match status" value="1"/>
</dbReference>
<keyword evidence="3" id="KW-0813">Transport</keyword>
<dbReference type="PROSITE" id="PS51318">
    <property type="entry name" value="TAT"/>
    <property type="match status" value="1"/>
</dbReference>
<proteinExistence type="inferred from homology"/>
<feature type="chain" id="PRO_5011704825" evidence="5">
    <location>
        <begin position="37"/>
        <end position="531"/>
    </location>
</feature>
<dbReference type="Proteomes" id="UP000199630">
    <property type="component" value="Unassembled WGS sequence"/>
</dbReference>
<sequence>MELFNWTRRGLMSGLMATAGAALMSGLVTLGAPAFAQTPEGVLIVGQIAEPKSLDPAAVTAVNDFRILVNLYEGLVKYAPGTLEVAPGLATSWEISEDGTEYTFHLREGVMFHDGTPFNAEAVKFNFDRMLNEDHPYYNTGPFPLAFFFSAIEETTAVDTYTVKFKLNGPYAPFLSNLAYPTGLMVSPAAVEANGVDFGRNPAGTGPFKFAEWRSNEAVVIEKNPDYWGDPAGTEAVVFRPITDANTRVAEMLAGGIDMMVEVPPTALSQFQSDAFNIVEQAGPHLWFLILNAKEGPFADKRVRQAANYAINKEALVNDVLEGTADVAAGPTPPAFAWAYNEALDPYPYDPEKAKELLAEAGAEGASLTFYVTEGGSGMLDPIPMGTAIQADLEAVGLDVKIETYEWNTFLGEVNPGLEGKADMAEMAWMTNDPDTLPFLALRTEAWPDKGGFNSGYYSNPEVDALLEKARVSTNQEERATLYKEMQAIVQEDAPWVFVANWKQNAVTTDRVGNFSLEPSFLLQLQSVTKE</sequence>
<dbReference type="InterPro" id="IPR000914">
    <property type="entry name" value="SBP_5_dom"/>
</dbReference>
<evidence type="ECO:0000256" key="2">
    <source>
        <dbReference type="ARBA" id="ARBA00005695"/>
    </source>
</evidence>
<accession>A0A1I3WF47</accession>
<keyword evidence="4 5" id="KW-0732">Signal</keyword>
<dbReference type="GO" id="GO:0043190">
    <property type="term" value="C:ATP-binding cassette (ABC) transporter complex"/>
    <property type="evidence" value="ECO:0007669"/>
    <property type="project" value="InterPro"/>
</dbReference>
<dbReference type="RefSeq" id="WP_090062203.1">
    <property type="nucleotide sequence ID" value="NZ_FORH01000008.1"/>
</dbReference>
<dbReference type="InterPro" id="IPR030678">
    <property type="entry name" value="Peptide/Ni-bd"/>
</dbReference>
<keyword evidence="8" id="KW-1185">Reference proteome</keyword>
<dbReference type="InterPro" id="IPR006311">
    <property type="entry name" value="TAT_signal"/>
</dbReference>
<organism evidence="7 8">
    <name type="scientific">Celeribacter neptunius</name>
    <dbReference type="NCBI Taxonomy" id="588602"/>
    <lineage>
        <taxon>Bacteria</taxon>
        <taxon>Pseudomonadati</taxon>
        <taxon>Pseudomonadota</taxon>
        <taxon>Alphaproteobacteria</taxon>
        <taxon>Rhodobacterales</taxon>
        <taxon>Roseobacteraceae</taxon>
        <taxon>Celeribacter</taxon>
    </lineage>
</organism>
<feature type="domain" description="Solute-binding protein family 5" evidence="6">
    <location>
        <begin position="84"/>
        <end position="442"/>
    </location>
</feature>
<gene>
    <name evidence="7" type="ORF">SAMN04487991_3715</name>
</gene>
<dbReference type="Pfam" id="PF00496">
    <property type="entry name" value="SBP_bac_5"/>
    <property type="match status" value="1"/>
</dbReference>
<evidence type="ECO:0000256" key="5">
    <source>
        <dbReference type="SAM" id="SignalP"/>
    </source>
</evidence>
<reference evidence="8" key="1">
    <citation type="submission" date="2016-10" db="EMBL/GenBank/DDBJ databases">
        <authorList>
            <person name="Varghese N."/>
            <person name="Submissions S."/>
        </authorList>
    </citation>
    <scope>NUCLEOTIDE SEQUENCE [LARGE SCALE GENOMIC DNA]</scope>
    <source>
        <strain evidence="8">DSM 26471</strain>
    </source>
</reference>